<dbReference type="GO" id="GO:0016020">
    <property type="term" value="C:membrane"/>
    <property type="evidence" value="ECO:0007669"/>
    <property type="project" value="InterPro"/>
</dbReference>
<feature type="transmembrane region" description="Helical" evidence="1">
    <location>
        <begin position="149"/>
        <end position="167"/>
    </location>
</feature>
<dbReference type="Pfam" id="PF05145">
    <property type="entry name" value="AbrB"/>
    <property type="match status" value="1"/>
</dbReference>
<feature type="transmembrane region" description="Helical" evidence="1">
    <location>
        <begin position="187"/>
        <end position="204"/>
    </location>
</feature>
<evidence type="ECO:0000256" key="1">
    <source>
        <dbReference type="SAM" id="Phobius"/>
    </source>
</evidence>
<dbReference type="InterPro" id="IPR007820">
    <property type="entry name" value="AbrB_fam"/>
</dbReference>
<reference evidence="2" key="1">
    <citation type="submission" date="2019-08" db="EMBL/GenBank/DDBJ databases">
        <authorList>
            <person name="Kucharzyk K."/>
            <person name="Murdoch R.W."/>
            <person name="Higgins S."/>
            <person name="Loffler F."/>
        </authorList>
    </citation>
    <scope>NUCLEOTIDE SEQUENCE</scope>
</reference>
<name>A0A644SVV7_9ZZZZ</name>
<keyword evidence="1" id="KW-0472">Membrane</keyword>
<dbReference type="PIRSF" id="PIRSF038991">
    <property type="entry name" value="Protein_AbrB"/>
    <property type="match status" value="1"/>
</dbReference>
<dbReference type="NCBIfam" id="TIGR03082">
    <property type="entry name" value="Gneg_AbrB_dup"/>
    <property type="match status" value="2"/>
</dbReference>
<evidence type="ECO:0000313" key="2">
    <source>
        <dbReference type="EMBL" id="MPL58744.1"/>
    </source>
</evidence>
<protein>
    <recommendedName>
        <fullName evidence="3">Ammonia monooxygenase</fullName>
    </recommendedName>
</protein>
<feature type="transmembrane region" description="Helical" evidence="1">
    <location>
        <begin position="87"/>
        <end position="105"/>
    </location>
</feature>
<dbReference type="PANTHER" id="PTHR38457">
    <property type="entry name" value="REGULATOR ABRB-RELATED"/>
    <property type="match status" value="1"/>
</dbReference>
<comment type="caution">
    <text evidence="2">The sequence shown here is derived from an EMBL/GenBank/DDBJ whole genome shotgun (WGS) entry which is preliminary data.</text>
</comment>
<dbReference type="PANTHER" id="PTHR38457:SF1">
    <property type="entry name" value="REGULATOR ABRB-RELATED"/>
    <property type="match status" value="1"/>
</dbReference>
<dbReference type="AlphaFoldDB" id="A0A644SVV7"/>
<feature type="transmembrane region" description="Helical" evidence="1">
    <location>
        <begin position="263"/>
        <end position="288"/>
    </location>
</feature>
<evidence type="ECO:0008006" key="3">
    <source>
        <dbReference type="Google" id="ProtNLM"/>
    </source>
</evidence>
<dbReference type="InterPro" id="IPR017516">
    <property type="entry name" value="AbrB_dup"/>
</dbReference>
<proteinExistence type="predicted"/>
<keyword evidence="1" id="KW-0812">Transmembrane</keyword>
<gene>
    <name evidence="2" type="ORF">SDC9_04286</name>
</gene>
<organism evidence="2">
    <name type="scientific">bioreactor metagenome</name>
    <dbReference type="NCBI Taxonomy" id="1076179"/>
    <lineage>
        <taxon>unclassified sequences</taxon>
        <taxon>metagenomes</taxon>
        <taxon>ecological metagenomes</taxon>
    </lineage>
</organism>
<feature type="transmembrane region" description="Helical" evidence="1">
    <location>
        <begin position="327"/>
        <end position="345"/>
    </location>
</feature>
<feature type="transmembrane region" description="Helical" evidence="1">
    <location>
        <begin position="7"/>
        <end position="26"/>
    </location>
</feature>
<sequence>MSQIKTRALITTLIISVVGGYVFYLLNIPLPWMLGPLVFVNLSTLIAKVNIYWPINIRNAGLIVLGYIMGSPFTLSTLQQIMVQLPAMLATTVSTVLFSILIGYITHKKTGINLANCILGSTPGGMTQMVVLSEEIPTSDTTIVTFMQTIRLLSVVFIVPFLAFHALPSATGQMTAVTLTAPPDYSTTLIFAAAAIGSALAAHFLHFPTPFLLGPMLGTAALVVSGFTPPPVPSLAVIAAQLFVGIYMGVTAKPANLQNWKQLLPYSVGGGIAIVLFSLGMGYLLTYWYQIDLITAFLGTAPGGMTEMGITAINVGADISTITAYQLFRLLFMLLILPIFFKWYLVPKQPANDNV</sequence>
<dbReference type="GO" id="GO:0010468">
    <property type="term" value="P:regulation of gene expression"/>
    <property type="evidence" value="ECO:0007669"/>
    <property type="project" value="InterPro"/>
</dbReference>
<feature type="transmembrane region" description="Helical" evidence="1">
    <location>
        <begin position="294"/>
        <end position="315"/>
    </location>
</feature>
<feature type="transmembrane region" description="Helical" evidence="1">
    <location>
        <begin position="234"/>
        <end position="251"/>
    </location>
</feature>
<keyword evidence="1" id="KW-1133">Transmembrane helix</keyword>
<dbReference type="EMBL" id="VSSQ01000007">
    <property type="protein sequence ID" value="MPL58744.1"/>
    <property type="molecule type" value="Genomic_DNA"/>
</dbReference>
<accession>A0A644SVV7</accession>